<dbReference type="Pfam" id="PF06271">
    <property type="entry name" value="RDD"/>
    <property type="match status" value="1"/>
</dbReference>
<evidence type="ECO:0000256" key="2">
    <source>
        <dbReference type="ARBA" id="ARBA00022475"/>
    </source>
</evidence>
<evidence type="ECO:0000256" key="4">
    <source>
        <dbReference type="ARBA" id="ARBA00022989"/>
    </source>
</evidence>
<evidence type="ECO:0000313" key="8">
    <source>
        <dbReference type="EMBL" id="OUM85527.1"/>
    </source>
</evidence>
<proteinExistence type="predicted"/>
<dbReference type="PANTHER" id="PTHR36115">
    <property type="entry name" value="PROLINE-RICH ANTIGEN HOMOLOG-RELATED"/>
    <property type="match status" value="1"/>
</dbReference>
<evidence type="ECO:0000313" key="9">
    <source>
        <dbReference type="Proteomes" id="UP000196475"/>
    </source>
</evidence>
<feature type="domain" description="RDD" evidence="7">
    <location>
        <begin position="16"/>
        <end position="140"/>
    </location>
</feature>
<keyword evidence="5 6" id="KW-0472">Membrane</keyword>
<dbReference type="AlphaFoldDB" id="A0A1Y3PH89"/>
<dbReference type="Proteomes" id="UP000196475">
    <property type="component" value="Unassembled WGS sequence"/>
</dbReference>
<organism evidence="8 9">
    <name type="scientific">Bacillus thermozeamaize</name>
    <dbReference type="NCBI Taxonomy" id="230954"/>
    <lineage>
        <taxon>Bacteria</taxon>
        <taxon>Bacillati</taxon>
        <taxon>Bacillota</taxon>
        <taxon>Bacilli</taxon>
        <taxon>Bacillales</taxon>
        <taxon>Bacillaceae</taxon>
        <taxon>Bacillus</taxon>
    </lineage>
</organism>
<keyword evidence="3 6" id="KW-0812">Transmembrane</keyword>
<sequence length="147" mass="16253">MEHVHSGSGTGAEYQYAGFWLRFLAAAIDGIVLWAASALTFDLIRKAQGIGRWDFSWVDIVEFIAEAAYFVILTVVYGQTLGKMVVGIRVIPQEGGANRWGAIILREVIGKFVSAIILLIGYLMAAFDSKKRAMHDRIAGTYVIKVR</sequence>
<comment type="subcellular location">
    <subcellularLocation>
        <location evidence="1">Cell membrane</location>
        <topology evidence="1">Multi-pass membrane protein</topology>
    </subcellularLocation>
</comment>
<evidence type="ECO:0000259" key="7">
    <source>
        <dbReference type="Pfam" id="PF06271"/>
    </source>
</evidence>
<accession>A0A1Y3PH89</accession>
<dbReference type="InterPro" id="IPR051791">
    <property type="entry name" value="Pra-immunoreactive"/>
</dbReference>
<evidence type="ECO:0000256" key="3">
    <source>
        <dbReference type="ARBA" id="ARBA00022692"/>
    </source>
</evidence>
<reference evidence="9" key="1">
    <citation type="submission" date="2016-06" db="EMBL/GenBank/DDBJ databases">
        <authorList>
            <person name="Nascimento L."/>
            <person name="Pereira R.V."/>
            <person name="Martins L.F."/>
            <person name="Quaggio R.B."/>
            <person name="Silva A.M."/>
            <person name="Setubal J.C."/>
        </authorList>
    </citation>
    <scope>NUCLEOTIDE SEQUENCE [LARGE SCALE GENOMIC DNA]</scope>
</reference>
<feature type="transmembrane region" description="Helical" evidence="6">
    <location>
        <begin position="20"/>
        <end position="44"/>
    </location>
</feature>
<dbReference type="InterPro" id="IPR010432">
    <property type="entry name" value="RDD"/>
</dbReference>
<evidence type="ECO:0000256" key="5">
    <source>
        <dbReference type="ARBA" id="ARBA00023136"/>
    </source>
</evidence>
<evidence type="ECO:0000256" key="6">
    <source>
        <dbReference type="SAM" id="Phobius"/>
    </source>
</evidence>
<keyword evidence="2" id="KW-1003">Cell membrane</keyword>
<feature type="transmembrane region" description="Helical" evidence="6">
    <location>
        <begin position="108"/>
        <end position="127"/>
    </location>
</feature>
<keyword evidence="4 6" id="KW-1133">Transmembrane helix</keyword>
<comment type="caution">
    <text evidence="8">The sequence shown here is derived from an EMBL/GenBank/DDBJ whole genome shotgun (WGS) entry which is preliminary data.</text>
</comment>
<name>A0A1Y3PH89_9BACI</name>
<evidence type="ECO:0000256" key="1">
    <source>
        <dbReference type="ARBA" id="ARBA00004651"/>
    </source>
</evidence>
<dbReference type="GO" id="GO:0005886">
    <property type="term" value="C:plasma membrane"/>
    <property type="evidence" value="ECO:0007669"/>
    <property type="project" value="UniProtKB-SubCell"/>
</dbReference>
<dbReference type="PANTHER" id="PTHR36115:SF9">
    <property type="entry name" value="LMO1584 PROTEIN"/>
    <property type="match status" value="1"/>
</dbReference>
<gene>
    <name evidence="8" type="ORF">BAA01_10515</name>
</gene>
<feature type="transmembrane region" description="Helical" evidence="6">
    <location>
        <begin position="56"/>
        <end position="77"/>
    </location>
</feature>
<protein>
    <recommendedName>
        <fullName evidence="7">RDD domain-containing protein</fullName>
    </recommendedName>
</protein>
<dbReference type="EMBL" id="LZRT01000101">
    <property type="protein sequence ID" value="OUM85527.1"/>
    <property type="molecule type" value="Genomic_DNA"/>
</dbReference>